<protein>
    <recommendedName>
        <fullName evidence="4">TRP C-terminal domain-containing protein</fullName>
    </recommendedName>
</protein>
<dbReference type="EMBL" id="MPUH01001701">
    <property type="protein sequence ID" value="OMJ66506.1"/>
    <property type="molecule type" value="Genomic_DNA"/>
</dbReference>
<keyword evidence="1" id="KW-0812">Transmembrane</keyword>
<evidence type="ECO:0000313" key="3">
    <source>
        <dbReference type="Proteomes" id="UP000187209"/>
    </source>
</evidence>
<accession>A0A1R2APU0</accession>
<comment type="caution">
    <text evidence="2">The sequence shown here is derived from an EMBL/GenBank/DDBJ whole genome shotgun (WGS) entry which is preliminary data.</text>
</comment>
<keyword evidence="1" id="KW-0472">Membrane</keyword>
<organism evidence="2 3">
    <name type="scientific">Stentor coeruleus</name>
    <dbReference type="NCBI Taxonomy" id="5963"/>
    <lineage>
        <taxon>Eukaryota</taxon>
        <taxon>Sar</taxon>
        <taxon>Alveolata</taxon>
        <taxon>Ciliophora</taxon>
        <taxon>Postciliodesmatophora</taxon>
        <taxon>Heterotrichea</taxon>
        <taxon>Heterotrichida</taxon>
        <taxon>Stentoridae</taxon>
        <taxon>Stentor</taxon>
    </lineage>
</organism>
<feature type="transmembrane region" description="Helical" evidence="1">
    <location>
        <begin position="149"/>
        <end position="170"/>
    </location>
</feature>
<evidence type="ECO:0000256" key="1">
    <source>
        <dbReference type="SAM" id="Phobius"/>
    </source>
</evidence>
<keyword evidence="3" id="KW-1185">Reference proteome</keyword>
<reference evidence="2 3" key="1">
    <citation type="submission" date="2016-11" db="EMBL/GenBank/DDBJ databases">
        <title>The macronuclear genome of Stentor coeruleus: a giant cell with tiny introns.</title>
        <authorList>
            <person name="Slabodnick M."/>
            <person name="Ruby J.G."/>
            <person name="Reiff S.B."/>
            <person name="Swart E.C."/>
            <person name="Gosai S."/>
            <person name="Prabakaran S."/>
            <person name="Witkowska E."/>
            <person name="Larue G.E."/>
            <person name="Fisher S."/>
            <person name="Freeman R.M."/>
            <person name="Gunawardena J."/>
            <person name="Chu W."/>
            <person name="Stover N.A."/>
            <person name="Gregory B.D."/>
            <person name="Nowacki M."/>
            <person name="Derisi J."/>
            <person name="Roy S.W."/>
            <person name="Marshall W.F."/>
            <person name="Sood P."/>
        </authorList>
    </citation>
    <scope>NUCLEOTIDE SEQUENCE [LARGE SCALE GENOMIC DNA]</scope>
    <source>
        <strain evidence="2">WM001</strain>
    </source>
</reference>
<evidence type="ECO:0008006" key="4">
    <source>
        <dbReference type="Google" id="ProtNLM"/>
    </source>
</evidence>
<proteinExistence type="predicted"/>
<name>A0A1R2APU0_9CILI</name>
<keyword evidence="1" id="KW-1133">Transmembrane helix</keyword>
<dbReference type="Proteomes" id="UP000187209">
    <property type="component" value="Unassembled WGS sequence"/>
</dbReference>
<evidence type="ECO:0000313" key="2">
    <source>
        <dbReference type="EMBL" id="OMJ66506.1"/>
    </source>
</evidence>
<dbReference type="PANTHER" id="PTHR11319">
    <property type="entry name" value="G PROTEIN-COUPLED RECEPTOR-RELATED"/>
    <property type="match status" value="1"/>
</dbReference>
<dbReference type="OrthoDB" id="77931at2759"/>
<sequence>MFTVFSCTYIEGDGTYMKDNLIIKCWTGNHLKYSMAVALPSIIIWAVGGLIIGAVGVPTIVLIIMSKRRVYLKNESNKVIFGFLFNGYKQSRFFWEFSIMYRKIVIICISVFMNQTAQAIQALTLIIILAITLYLQYEYKPYNKHQLNHMEMEAILTATITIYCGMYYLTQEIGEGFGIALFIIMLCGNMYFVIYWLYFMFQAIIDLLSGFLPFFRKIIGKSDPYPKIIFSEKKIHQGVYKDNEEGVNSFTLIEKSQLKDQKLFRLEEGGNMHELHFGVCKRYVDKVYIMFFEISVVKNKFFDKEEYKKTDNDY</sequence>
<feature type="transmembrane region" description="Helical" evidence="1">
    <location>
        <begin position="119"/>
        <end position="137"/>
    </location>
</feature>
<dbReference type="AlphaFoldDB" id="A0A1R2APU0"/>
<feature type="transmembrane region" description="Helical" evidence="1">
    <location>
        <begin position="42"/>
        <end position="64"/>
    </location>
</feature>
<dbReference type="PANTHER" id="PTHR11319:SF35">
    <property type="entry name" value="OUTER MEMBRANE PROTEIN PMPC-RELATED"/>
    <property type="match status" value="1"/>
</dbReference>
<feature type="transmembrane region" description="Helical" evidence="1">
    <location>
        <begin position="176"/>
        <end position="198"/>
    </location>
</feature>
<gene>
    <name evidence="2" type="ORF">SteCoe_36623</name>
</gene>